<dbReference type="GO" id="GO:0020037">
    <property type="term" value="F:heme binding"/>
    <property type="evidence" value="ECO:0007669"/>
    <property type="project" value="InterPro"/>
</dbReference>
<evidence type="ECO:0000256" key="6">
    <source>
        <dbReference type="ARBA" id="ARBA00022824"/>
    </source>
</evidence>
<keyword evidence="5 12" id="KW-0479">Metal-binding</keyword>
<evidence type="ECO:0000256" key="3">
    <source>
        <dbReference type="ARBA" id="ARBA00010617"/>
    </source>
</evidence>
<dbReference type="GeneTree" id="ENSGT00940000167116"/>
<evidence type="ECO:0000256" key="11">
    <source>
        <dbReference type="ARBA" id="ARBA00023136"/>
    </source>
</evidence>
<dbReference type="AlphaFoldDB" id="A0A7M4G257"/>
<dbReference type="FunFam" id="1.10.630.10:FF:000010">
    <property type="entry name" value="cytochrome P450 2W1 isoform X2"/>
    <property type="match status" value="1"/>
</dbReference>
<dbReference type="PRINTS" id="PR00463">
    <property type="entry name" value="EP450I"/>
</dbReference>
<dbReference type="PRINTS" id="PR00385">
    <property type="entry name" value="P450"/>
</dbReference>
<feature type="binding site" description="axial binding residue" evidence="12">
    <location>
        <position position="451"/>
    </location>
    <ligand>
        <name>heme</name>
        <dbReference type="ChEBI" id="CHEBI:30413"/>
    </ligand>
    <ligandPart>
        <name>Fe</name>
        <dbReference type="ChEBI" id="CHEBI:18248"/>
    </ligandPart>
</feature>
<evidence type="ECO:0000256" key="2">
    <source>
        <dbReference type="ARBA" id="ARBA00004524"/>
    </source>
</evidence>
<dbReference type="GO" id="GO:0046222">
    <property type="term" value="P:aflatoxin metabolic process"/>
    <property type="evidence" value="ECO:0007669"/>
    <property type="project" value="UniProtKB-ARBA"/>
</dbReference>
<keyword evidence="11" id="KW-0472">Membrane</keyword>
<keyword evidence="15" id="KW-1185">Reference proteome</keyword>
<dbReference type="InterPro" id="IPR002401">
    <property type="entry name" value="Cyt_P450_E_grp-I"/>
</dbReference>
<reference evidence="14" key="1">
    <citation type="submission" date="2025-08" db="UniProtKB">
        <authorList>
            <consortium name="Ensembl"/>
        </authorList>
    </citation>
    <scope>IDENTIFICATION</scope>
</reference>
<dbReference type="GO" id="GO:0005506">
    <property type="term" value="F:iron ion binding"/>
    <property type="evidence" value="ECO:0007669"/>
    <property type="project" value="InterPro"/>
</dbReference>
<dbReference type="Pfam" id="PF00067">
    <property type="entry name" value="p450"/>
    <property type="match status" value="1"/>
</dbReference>
<dbReference type="PANTHER" id="PTHR24300">
    <property type="entry name" value="CYTOCHROME P450 508A4-RELATED"/>
    <property type="match status" value="1"/>
</dbReference>
<keyword evidence="9 12" id="KW-0408">Iron</keyword>
<keyword evidence="6" id="KW-0256">Endoplasmic reticulum</keyword>
<keyword evidence="10 13" id="KW-0503">Monooxygenase</keyword>
<evidence type="ECO:0000256" key="5">
    <source>
        <dbReference type="ARBA" id="ARBA00022723"/>
    </source>
</evidence>
<accession>A0A7M4G257</accession>
<name>A0A7M4G257_CROPO</name>
<evidence type="ECO:0000256" key="4">
    <source>
        <dbReference type="ARBA" id="ARBA00022617"/>
    </source>
</evidence>
<dbReference type="InterPro" id="IPR050182">
    <property type="entry name" value="Cytochrome_P450_fam2"/>
</dbReference>
<dbReference type="InterPro" id="IPR036396">
    <property type="entry name" value="Cyt_P450_sf"/>
</dbReference>
<evidence type="ECO:0000313" key="14">
    <source>
        <dbReference type="Ensembl" id="ENSCPRP00005024735.1"/>
    </source>
</evidence>
<organism evidence="14 15">
    <name type="scientific">Crocodylus porosus</name>
    <name type="common">Saltwater crocodile</name>
    <name type="synonym">Estuarine crocodile</name>
    <dbReference type="NCBI Taxonomy" id="8502"/>
    <lineage>
        <taxon>Eukaryota</taxon>
        <taxon>Metazoa</taxon>
        <taxon>Chordata</taxon>
        <taxon>Craniata</taxon>
        <taxon>Vertebrata</taxon>
        <taxon>Euteleostomi</taxon>
        <taxon>Archelosauria</taxon>
        <taxon>Archosauria</taxon>
        <taxon>Crocodylia</taxon>
        <taxon>Longirostres</taxon>
        <taxon>Crocodylidae</taxon>
        <taxon>Crocodylus</taxon>
    </lineage>
</organism>
<evidence type="ECO:0000313" key="15">
    <source>
        <dbReference type="Proteomes" id="UP000594220"/>
    </source>
</evidence>
<dbReference type="SUPFAM" id="SSF48264">
    <property type="entry name" value="Cytochrome P450"/>
    <property type="match status" value="1"/>
</dbReference>
<comment type="subcellular location">
    <subcellularLocation>
        <location evidence="2">Microsome membrane</location>
    </subcellularLocation>
</comment>
<proteinExistence type="inferred from homology"/>
<dbReference type="PROSITE" id="PS00086">
    <property type="entry name" value="CYTOCHROME_P450"/>
    <property type="match status" value="1"/>
</dbReference>
<evidence type="ECO:0000256" key="8">
    <source>
        <dbReference type="ARBA" id="ARBA00023002"/>
    </source>
</evidence>
<evidence type="ECO:0000256" key="10">
    <source>
        <dbReference type="ARBA" id="ARBA00023033"/>
    </source>
</evidence>
<comment type="similarity">
    <text evidence="3 13">Belongs to the cytochrome P450 family.</text>
</comment>
<dbReference type="InterPro" id="IPR017972">
    <property type="entry name" value="Cyt_P450_CS"/>
</dbReference>
<evidence type="ECO:0000256" key="12">
    <source>
        <dbReference type="PIRSR" id="PIRSR602401-1"/>
    </source>
</evidence>
<dbReference type="GO" id="GO:0005737">
    <property type="term" value="C:cytoplasm"/>
    <property type="evidence" value="ECO:0007669"/>
    <property type="project" value="TreeGrafter"/>
</dbReference>
<protein>
    <submittedName>
        <fullName evidence="14">Cytochrome P450 2W1-like</fullName>
    </submittedName>
</protein>
<dbReference type="Proteomes" id="UP000594220">
    <property type="component" value="Unplaced"/>
</dbReference>
<comment type="cofactor">
    <cofactor evidence="1 12">
        <name>heme</name>
        <dbReference type="ChEBI" id="CHEBI:30413"/>
    </cofactor>
</comment>
<dbReference type="PANTHER" id="PTHR24300:SF291">
    <property type="entry name" value="CYTOCHROME P450 2W1"/>
    <property type="match status" value="1"/>
</dbReference>
<evidence type="ECO:0000256" key="1">
    <source>
        <dbReference type="ARBA" id="ARBA00001971"/>
    </source>
</evidence>
<keyword evidence="4 12" id="KW-0349">Heme</keyword>
<dbReference type="InterPro" id="IPR001128">
    <property type="entry name" value="Cyt_P450"/>
</dbReference>
<reference evidence="14" key="2">
    <citation type="submission" date="2025-09" db="UniProtKB">
        <authorList>
            <consortium name="Ensembl"/>
        </authorList>
    </citation>
    <scope>IDENTIFICATION</scope>
</reference>
<keyword evidence="7" id="KW-0492">Microsome</keyword>
<dbReference type="Ensembl" id="ENSCPRT00005028881.1">
    <property type="protein sequence ID" value="ENSCPRP00005024735.1"/>
    <property type="gene ID" value="ENSCPRG00005017137.1"/>
</dbReference>
<dbReference type="GO" id="GO:0006082">
    <property type="term" value="P:organic acid metabolic process"/>
    <property type="evidence" value="ECO:0007669"/>
    <property type="project" value="TreeGrafter"/>
</dbReference>
<dbReference type="GO" id="GO:0016712">
    <property type="term" value="F:oxidoreductase activity, acting on paired donors, with incorporation or reduction of molecular oxygen, reduced flavin or flavoprotein as one donor, and incorporation of one atom of oxygen"/>
    <property type="evidence" value="ECO:0007669"/>
    <property type="project" value="TreeGrafter"/>
</dbReference>
<dbReference type="Gene3D" id="1.10.630.10">
    <property type="entry name" value="Cytochrome P450"/>
    <property type="match status" value="1"/>
</dbReference>
<dbReference type="GO" id="GO:0006805">
    <property type="term" value="P:xenobiotic metabolic process"/>
    <property type="evidence" value="ECO:0007669"/>
    <property type="project" value="TreeGrafter"/>
</dbReference>
<sequence>MAFLTSFICDPALICLLCALVLLGALYFSTGSKNSACKLPPGPSPLPIIGNLHLLDIRRQDKSLMKLGEEYGPVFTLHFGFQKVVVLTGYEAVKEALVNFPEEFVDRPAIPIFEEIQHGNGVFFSTGELWRTTRRFTMSTMRNLGMGKQMMEEKIFEELHFLTEMIKSHRGEPFSLRSFNIAPTNIIFLMLFGERFDYKDPMFLSLLRLIDEVMNLLGSPYFQAETGLSLHLPPHTLLSSSLVFSHLAAPFKQPTMVDNHRPEWHFPSLLSSDATWSKYFQNKVKLVYLKEKNKKKSLFHDENLVASILDLVMAGTETTATTLQWTILLMMKYPEIQKKVQEEIGRVVEPGSRATYEDRRRMPFTNAVIHEVQRFITLLPHVPRCTAVDTHFRGYLIPKGTTVIPSLTSVLLDKTQWETPYEFNPNHFLDTNGKFVKKDAFLAFSSGRRNCIGESLAKMELFLFFVGLLQTFTFRAPPGVAESDLDLTVPETTFTLRPRPQSTWAVLRK</sequence>
<gene>
    <name evidence="14" type="primary">LOC109314748</name>
</gene>
<evidence type="ECO:0000256" key="7">
    <source>
        <dbReference type="ARBA" id="ARBA00022848"/>
    </source>
</evidence>
<evidence type="ECO:0000256" key="13">
    <source>
        <dbReference type="RuleBase" id="RU000461"/>
    </source>
</evidence>
<evidence type="ECO:0000256" key="9">
    <source>
        <dbReference type="ARBA" id="ARBA00023004"/>
    </source>
</evidence>
<keyword evidence="8 13" id="KW-0560">Oxidoreductase</keyword>